<evidence type="ECO:0000313" key="10">
    <source>
        <dbReference type="Proteomes" id="UP001056132"/>
    </source>
</evidence>
<dbReference type="InterPro" id="IPR036388">
    <property type="entry name" value="WH-like_DNA-bd_sf"/>
</dbReference>
<evidence type="ECO:0000313" key="8">
    <source>
        <dbReference type="EMBL" id="URF07506.1"/>
    </source>
</evidence>
<evidence type="ECO:0000256" key="4">
    <source>
        <dbReference type="ARBA" id="ARBA00023163"/>
    </source>
</evidence>
<proteinExistence type="inferred from homology"/>
<evidence type="ECO:0000256" key="1">
    <source>
        <dbReference type="ARBA" id="ARBA00009437"/>
    </source>
</evidence>
<dbReference type="PANTHER" id="PTHR30419">
    <property type="entry name" value="HTH-TYPE TRANSCRIPTIONAL REGULATOR YBHD"/>
    <property type="match status" value="1"/>
</dbReference>
<dbReference type="SUPFAM" id="SSF46785">
    <property type="entry name" value="Winged helix' DNA-binding domain"/>
    <property type="match status" value="1"/>
</dbReference>
<keyword evidence="2" id="KW-0805">Transcription regulation</keyword>
<dbReference type="Gene3D" id="1.10.10.10">
    <property type="entry name" value="Winged helix-like DNA-binding domain superfamily/Winged helix DNA-binding domain"/>
    <property type="match status" value="1"/>
</dbReference>
<dbReference type="Pfam" id="PF00126">
    <property type="entry name" value="HTH_1"/>
    <property type="match status" value="1"/>
</dbReference>
<reference evidence="8" key="3">
    <citation type="submission" date="2022-05" db="EMBL/GenBank/DDBJ databases">
        <authorList>
            <person name="Kunte H.-J."/>
        </authorList>
    </citation>
    <scope>NUCLEOTIDE SEQUENCE</scope>
    <source>
        <strain evidence="8">G5</strain>
    </source>
</reference>
<feature type="compositionally biased region" description="Basic residues" evidence="5">
    <location>
        <begin position="318"/>
        <end position="332"/>
    </location>
</feature>
<keyword evidence="4" id="KW-0804">Transcription</keyword>
<evidence type="ECO:0000256" key="2">
    <source>
        <dbReference type="ARBA" id="ARBA00023015"/>
    </source>
</evidence>
<evidence type="ECO:0000256" key="3">
    <source>
        <dbReference type="ARBA" id="ARBA00023125"/>
    </source>
</evidence>
<dbReference type="InterPro" id="IPR005119">
    <property type="entry name" value="LysR_subst-bd"/>
</dbReference>
<keyword evidence="9" id="KW-1185">Reference proteome</keyword>
<feature type="region of interest" description="Disordered" evidence="5">
    <location>
        <begin position="308"/>
        <end position="332"/>
    </location>
</feature>
<name>A0AAE9IBH7_9BURK</name>
<dbReference type="PANTHER" id="PTHR30419:SF8">
    <property type="entry name" value="NITROGEN ASSIMILATION TRANSCRIPTIONAL ACTIVATOR-RELATED"/>
    <property type="match status" value="1"/>
</dbReference>
<reference evidence="7 9" key="1">
    <citation type="submission" date="2019-05" db="EMBL/GenBank/DDBJ databases">
        <title>Whole genome sequence analysis of Cupriavidus campinensis S14E4C strain.</title>
        <authorList>
            <person name="Abbaszade G."/>
            <person name="Szabo A."/>
            <person name="Toumi M."/>
            <person name="Toth E."/>
        </authorList>
    </citation>
    <scope>NUCLEOTIDE SEQUENCE [LARGE SCALE GENOMIC DNA]</scope>
    <source>
        <strain evidence="7 9">S14E4C</strain>
    </source>
</reference>
<dbReference type="Pfam" id="PF03466">
    <property type="entry name" value="LysR_substrate"/>
    <property type="match status" value="1"/>
</dbReference>
<organism evidence="8 10">
    <name type="scientific">Cupriavidus campinensis</name>
    <dbReference type="NCBI Taxonomy" id="151783"/>
    <lineage>
        <taxon>Bacteria</taxon>
        <taxon>Pseudomonadati</taxon>
        <taxon>Pseudomonadota</taxon>
        <taxon>Betaproteobacteria</taxon>
        <taxon>Burkholderiales</taxon>
        <taxon>Burkholderiaceae</taxon>
        <taxon>Cupriavidus</taxon>
    </lineage>
</organism>
<dbReference type="GO" id="GO:0003700">
    <property type="term" value="F:DNA-binding transcription factor activity"/>
    <property type="evidence" value="ECO:0007669"/>
    <property type="project" value="InterPro"/>
</dbReference>
<gene>
    <name evidence="7" type="ORF">FGG12_15120</name>
    <name evidence="8" type="ORF">M5D45_20120</name>
</gene>
<reference evidence="8" key="2">
    <citation type="journal article" date="2022" name="Microbiol. Resour. Announc.">
        <title>Genome Sequence of Cupriavidus campinensis Strain G5, a Member of a Bacterial Consortium Capable of Polyethylene Degradation.</title>
        <authorList>
            <person name="Schneider B."/>
            <person name="Pfeiffer F."/>
            <person name="Dyall-Smith M."/>
            <person name="Kunte H.J."/>
        </authorList>
    </citation>
    <scope>NUCLEOTIDE SEQUENCE</scope>
    <source>
        <strain evidence="8">G5</strain>
    </source>
</reference>
<protein>
    <submittedName>
        <fullName evidence="7">LysR family transcriptional regulator</fullName>
    </submittedName>
    <submittedName>
        <fullName evidence="8">LysR substrate-binding domain-containing protein</fullName>
    </submittedName>
</protein>
<dbReference type="GO" id="GO:0005829">
    <property type="term" value="C:cytosol"/>
    <property type="evidence" value="ECO:0007669"/>
    <property type="project" value="TreeGrafter"/>
</dbReference>
<dbReference type="EMBL" id="CP097331">
    <property type="protein sequence ID" value="URF07506.1"/>
    <property type="molecule type" value="Genomic_DNA"/>
</dbReference>
<evidence type="ECO:0000313" key="9">
    <source>
        <dbReference type="Proteomes" id="UP000318943"/>
    </source>
</evidence>
<dbReference type="PRINTS" id="PR00039">
    <property type="entry name" value="HTHLYSR"/>
</dbReference>
<comment type="similarity">
    <text evidence="1">Belongs to the LysR transcriptional regulatory family.</text>
</comment>
<dbReference type="InterPro" id="IPR036390">
    <property type="entry name" value="WH_DNA-bd_sf"/>
</dbReference>
<dbReference type="PROSITE" id="PS50931">
    <property type="entry name" value="HTH_LYSR"/>
    <property type="match status" value="1"/>
</dbReference>
<dbReference type="RefSeq" id="WP_144198580.1">
    <property type="nucleotide sequence ID" value="NZ_CP097331.1"/>
</dbReference>
<dbReference type="CDD" id="cd08440">
    <property type="entry name" value="PBP2_LTTR_like_4"/>
    <property type="match status" value="1"/>
</dbReference>
<dbReference type="Proteomes" id="UP000318943">
    <property type="component" value="Unassembled WGS sequence"/>
</dbReference>
<sequence length="332" mass="36594">MNRTISLRHLRSFVEVANAGSFTTAAARLFVTQSALTATIQQFEESIGLKLFDRSTRRVIMTQEAVRFKAEADRILRDFDSAISDLQSFAESQKGHIRIAAAASVIYQFLVTAVGKFRQQYPGVTFTLRDAGAEQVEQMVMDGELDFAITSRHKGIDELSYVPLLEDRYGVVCRADHPLARRSGPLRWADLGPEGFVAFTADTGIGTFLHENAGHWPVFGGERDEISSTTSLFAVLNEGGRFSIIPALAAKAAGFTDLAYRELAAPVLSREICLITRRLRSLSPSSQRMLDVIMDTIRAQALPDGVSIIGEEPAPRSPTRHTTHHTTRRKAG</sequence>
<keyword evidence="3" id="KW-0238">DNA-binding</keyword>
<dbReference type="FunFam" id="1.10.10.10:FF:000001">
    <property type="entry name" value="LysR family transcriptional regulator"/>
    <property type="match status" value="1"/>
</dbReference>
<dbReference type="AlphaFoldDB" id="A0AAE9IBH7"/>
<dbReference type="GO" id="GO:0003677">
    <property type="term" value="F:DNA binding"/>
    <property type="evidence" value="ECO:0007669"/>
    <property type="project" value="UniProtKB-KW"/>
</dbReference>
<dbReference type="EMBL" id="VCIZ01000008">
    <property type="protein sequence ID" value="TSP11864.1"/>
    <property type="molecule type" value="Genomic_DNA"/>
</dbReference>
<dbReference type="Proteomes" id="UP001056132">
    <property type="component" value="Chromosome 2"/>
</dbReference>
<dbReference type="InterPro" id="IPR050950">
    <property type="entry name" value="HTH-type_LysR_regulators"/>
</dbReference>
<evidence type="ECO:0000313" key="7">
    <source>
        <dbReference type="EMBL" id="TSP11864.1"/>
    </source>
</evidence>
<dbReference type="KEGG" id="ccam:M5D45_20120"/>
<feature type="domain" description="HTH lysR-type" evidence="6">
    <location>
        <begin position="5"/>
        <end position="62"/>
    </location>
</feature>
<dbReference type="SUPFAM" id="SSF53850">
    <property type="entry name" value="Periplasmic binding protein-like II"/>
    <property type="match status" value="1"/>
</dbReference>
<evidence type="ECO:0000256" key="5">
    <source>
        <dbReference type="SAM" id="MobiDB-lite"/>
    </source>
</evidence>
<dbReference type="Gene3D" id="3.40.190.290">
    <property type="match status" value="1"/>
</dbReference>
<accession>A0AAE9IBH7</accession>
<dbReference type="InterPro" id="IPR000847">
    <property type="entry name" value="LysR_HTH_N"/>
</dbReference>
<evidence type="ECO:0000259" key="6">
    <source>
        <dbReference type="PROSITE" id="PS50931"/>
    </source>
</evidence>